<feature type="domain" description="Acyl-CoA oxidase/dehydrogenase middle" evidence="8">
    <location>
        <begin position="125"/>
        <end position="216"/>
    </location>
</feature>
<dbReference type="SUPFAM" id="SSF47203">
    <property type="entry name" value="Acyl-CoA dehydrogenase C-terminal domain-like"/>
    <property type="match status" value="1"/>
</dbReference>
<name>A0A1H1SP76_9MICO</name>
<evidence type="ECO:0000256" key="6">
    <source>
        <dbReference type="RuleBase" id="RU362125"/>
    </source>
</evidence>
<feature type="domain" description="Acyl-CoA dehydrogenase/oxidase N-terminal" evidence="9">
    <location>
        <begin position="7"/>
        <end position="120"/>
    </location>
</feature>
<sequence length="393" mass="42656">MHVKLSDEDLQLRRELRDYFDKLLTDEVRAGLHAEGEAGGPVRDEVMRRIGADGWFGIGWPEEFGGQDRGHRAQFILYSEAYRAQAPLPMVTLTTVAPTIMSHGSQEQKDYFLPKIAAGELVFSIGYTEPEAGTDLASLRTAAVRDGDEFVINGSKVFTSGGPGADWIWLAARTNQEAPKHKGISLILVPTTAEGFSVTPIEALGQVETSATYYDDVRVPVSNVVGEIDAGWRMITTQLNHERVGLAAYSGICDGMLEDVITWATQKTTPAGQPYADLPWVASAFARATALNSAMNLMNWKLVEATATEAVDPGQASAAKIYATEAAIEIYRIMLEVLGEDALHIDEVPTGIEDGRPAVMNLGAQINTFGGGVAEIQREIVAWTTLGMKRGER</sequence>
<dbReference type="Pfam" id="PF00441">
    <property type="entry name" value="Acyl-CoA_dh_1"/>
    <property type="match status" value="1"/>
</dbReference>
<dbReference type="GO" id="GO:0005886">
    <property type="term" value="C:plasma membrane"/>
    <property type="evidence" value="ECO:0007669"/>
    <property type="project" value="TreeGrafter"/>
</dbReference>
<dbReference type="Pfam" id="PF02770">
    <property type="entry name" value="Acyl-CoA_dh_M"/>
    <property type="match status" value="1"/>
</dbReference>
<dbReference type="SUPFAM" id="SSF56645">
    <property type="entry name" value="Acyl-CoA dehydrogenase NM domain-like"/>
    <property type="match status" value="1"/>
</dbReference>
<dbReference type="Gene3D" id="1.10.540.10">
    <property type="entry name" value="Acyl-CoA dehydrogenase/oxidase, N-terminal domain"/>
    <property type="match status" value="1"/>
</dbReference>
<keyword evidence="5 6" id="KW-0560">Oxidoreductase</keyword>
<dbReference type="InterPro" id="IPR009075">
    <property type="entry name" value="AcylCo_DH/oxidase_C"/>
</dbReference>
<dbReference type="FunFam" id="2.40.110.10:FF:000002">
    <property type="entry name" value="Acyl-CoA dehydrogenase fadE12"/>
    <property type="match status" value="1"/>
</dbReference>
<dbReference type="InterPro" id="IPR046373">
    <property type="entry name" value="Acyl-CoA_Oxase/DH_mid-dom_sf"/>
</dbReference>
<dbReference type="Pfam" id="PF02771">
    <property type="entry name" value="Acyl-CoA_dh_N"/>
    <property type="match status" value="1"/>
</dbReference>
<evidence type="ECO:0000256" key="5">
    <source>
        <dbReference type="ARBA" id="ARBA00023002"/>
    </source>
</evidence>
<dbReference type="InterPro" id="IPR006091">
    <property type="entry name" value="Acyl-CoA_Oxase/DH_mid-dom"/>
</dbReference>
<dbReference type="Gene3D" id="1.20.140.10">
    <property type="entry name" value="Butyryl-CoA Dehydrogenase, subunit A, domain 3"/>
    <property type="match status" value="1"/>
</dbReference>
<proteinExistence type="inferred from homology"/>
<evidence type="ECO:0000256" key="1">
    <source>
        <dbReference type="ARBA" id="ARBA00001974"/>
    </source>
</evidence>
<reference evidence="11" key="1">
    <citation type="submission" date="2016-10" db="EMBL/GenBank/DDBJ databases">
        <authorList>
            <person name="Varghese N."/>
            <person name="Submissions S."/>
        </authorList>
    </citation>
    <scope>NUCLEOTIDE SEQUENCE [LARGE SCALE GENOMIC DNA]</scope>
    <source>
        <strain evidence="11">DSM 23676</strain>
    </source>
</reference>
<dbReference type="OrthoDB" id="2769798at2"/>
<evidence type="ECO:0000256" key="3">
    <source>
        <dbReference type="ARBA" id="ARBA00022630"/>
    </source>
</evidence>
<dbReference type="InterPro" id="IPR052161">
    <property type="entry name" value="Mycobact_Acyl-CoA_DH"/>
</dbReference>
<dbReference type="InterPro" id="IPR037069">
    <property type="entry name" value="AcylCoA_DH/ox_N_sf"/>
</dbReference>
<keyword evidence="4 6" id="KW-0274">FAD</keyword>
<organism evidence="10 11">
    <name type="scientific">Brevibacterium siliguriense</name>
    <dbReference type="NCBI Taxonomy" id="1136497"/>
    <lineage>
        <taxon>Bacteria</taxon>
        <taxon>Bacillati</taxon>
        <taxon>Actinomycetota</taxon>
        <taxon>Actinomycetes</taxon>
        <taxon>Micrococcales</taxon>
        <taxon>Brevibacteriaceae</taxon>
        <taxon>Brevibacterium</taxon>
    </lineage>
</organism>
<dbReference type="GO" id="GO:0016627">
    <property type="term" value="F:oxidoreductase activity, acting on the CH-CH group of donors"/>
    <property type="evidence" value="ECO:0007669"/>
    <property type="project" value="InterPro"/>
</dbReference>
<dbReference type="InterPro" id="IPR009100">
    <property type="entry name" value="AcylCoA_DH/oxidase_NM_dom_sf"/>
</dbReference>
<comment type="similarity">
    <text evidence="2 6">Belongs to the acyl-CoA dehydrogenase family.</text>
</comment>
<evidence type="ECO:0000313" key="10">
    <source>
        <dbReference type="EMBL" id="SDS49711.1"/>
    </source>
</evidence>
<dbReference type="AlphaFoldDB" id="A0A1H1SP76"/>
<gene>
    <name evidence="10" type="ORF">SAMN04489752_1838</name>
</gene>
<dbReference type="Proteomes" id="UP000199597">
    <property type="component" value="Chromosome I"/>
</dbReference>
<protein>
    <submittedName>
        <fullName evidence="10">Acyl-CoA dehydrogenase</fullName>
    </submittedName>
</protein>
<evidence type="ECO:0000256" key="2">
    <source>
        <dbReference type="ARBA" id="ARBA00009347"/>
    </source>
</evidence>
<dbReference type="STRING" id="1136497.SAMN04489752_1838"/>
<evidence type="ECO:0000259" key="8">
    <source>
        <dbReference type="Pfam" id="PF02770"/>
    </source>
</evidence>
<feature type="domain" description="Acyl-CoA dehydrogenase/oxidase C-terminal" evidence="7">
    <location>
        <begin position="230"/>
        <end position="382"/>
    </location>
</feature>
<dbReference type="InterPro" id="IPR036250">
    <property type="entry name" value="AcylCo_DH-like_C"/>
</dbReference>
<dbReference type="GO" id="GO:0050660">
    <property type="term" value="F:flavin adenine dinucleotide binding"/>
    <property type="evidence" value="ECO:0007669"/>
    <property type="project" value="InterPro"/>
</dbReference>
<comment type="cofactor">
    <cofactor evidence="1 6">
        <name>FAD</name>
        <dbReference type="ChEBI" id="CHEBI:57692"/>
    </cofactor>
</comment>
<evidence type="ECO:0000256" key="4">
    <source>
        <dbReference type="ARBA" id="ARBA00022827"/>
    </source>
</evidence>
<dbReference type="InterPro" id="IPR013786">
    <property type="entry name" value="AcylCoA_DH/ox_N"/>
</dbReference>
<evidence type="ECO:0000259" key="9">
    <source>
        <dbReference type="Pfam" id="PF02771"/>
    </source>
</evidence>
<keyword evidence="11" id="KW-1185">Reference proteome</keyword>
<dbReference type="EMBL" id="LT629766">
    <property type="protein sequence ID" value="SDS49711.1"/>
    <property type="molecule type" value="Genomic_DNA"/>
</dbReference>
<keyword evidence="3 6" id="KW-0285">Flavoprotein</keyword>
<evidence type="ECO:0000313" key="11">
    <source>
        <dbReference type="Proteomes" id="UP000199597"/>
    </source>
</evidence>
<dbReference type="Gene3D" id="2.40.110.10">
    <property type="entry name" value="Butyryl-CoA Dehydrogenase, subunit A, domain 2"/>
    <property type="match status" value="1"/>
</dbReference>
<dbReference type="PANTHER" id="PTHR43292">
    <property type="entry name" value="ACYL-COA DEHYDROGENASE"/>
    <property type="match status" value="1"/>
</dbReference>
<evidence type="ECO:0000259" key="7">
    <source>
        <dbReference type="Pfam" id="PF00441"/>
    </source>
</evidence>
<accession>A0A1H1SP76</accession>
<dbReference type="PANTHER" id="PTHR43292:SF3">
    <property type="entry name" value="ACYL-COA DEHYDROGENASE FADE29"/>
    <property type="match status" value="1"/>
</dbReference>